<evidence type="ECO:0000313" key="2">
    <source>
        <dbReference type="EMBL" id="GEU29211.1"/>
    </source>
</evidence>
<dbReference type="EMBL" id="BKCJ010000051">
    <property type="protein sequence ID" value="GEU29211.1"/>
    <property type="molecule type" value="Genomic_DNA"/>
</dbReference>
<comment type="caution">
    <text evidence="2">The sequence shown here is derived from an EMBL/GenBank/DDBJ whole genome shotgun (WGS) entry which is preliminary data.</text>
</comment>
<protein>
    <submittedName>
        <fullName evidence="2">Palmitoyl-acyl carrier protein thioesterase, chloroplastic</fullName>
    </submittedName>
</protein>
<accession>A0A699GIF9</accession>
<evidence type="ECO:0000259" key="1">
    <source>
        <dbReference type="Pfam" id="PF20791"/>
    </source>
</evidence>
<sequence>MKLSKLDETTADYTRNGLTPRYSDLDVNKVKYTGWILEFREEEYAANARLFVMQTKQLNCLPQYYRLICAKAKKNRQRAWMPSAKTVSTYGFMYVRKPRSFFFQN</sequence>
<dbReference type="AlphaFoldDB" id="A0A699GIF9"/>
<reference evidence="2" key="1">
    <citation type="journal article" date="2019" name="Sci. Rep.">
        <title>Draft genome of Tanacetum cinerariifolium, the natural source of mosquito coil.</title>
        <authorList>
            <person name="Yamashiro T."/>
            <person name="Shiraishi A."/>
            <person name="Satake H."/>
            <person name="Nakayama K."/>
        </authorList>
    </citation>
    <scope>NUCLEOTIDE SEQUENCE</scope>
</reference>
<proteinExistence type="predicted"/>
<organism evidence="2">
    <name type="scientific">Tanacetum cinerariifolium</name>
    <name type="common">Dalmatian daisy</name>
    <name type="synonym">Chrysanthemum cinerariifolium</name>
    <dbReference type="NCBI Taxonomy" id="118510"/>
    <lineage>
        <taxon>Eukaryota</taxon>
        <taxon>Viridiplantae</taxon>
        <taxon>Streptophyta</taxon>
        <taxon>Embryophyta</taxon>
        <taxon>Tracheophyta</taxon>
        <taxon>Spermatophyta</taxon>
        <taxon>Magnoliopsida</taxon>
        <taxon>eudicotyledons</taxon>
        <taxon>Gunneridae</taxon>
        <taxon>Pentapetalae</taxon>
        <taxon>asterids</taxon>
        <taxon>campanulids</taxon>
        <taxon>Asterales</taxon>
        <taxon>Asteraceae</taxon>
        <taxon>Asteroideae</taxon>
        <taxon>Anthemideae</taxon>
        <taxon>Anthemidinae</taxon>
        <taxon>Tanacetum</taxon>
    </lineage>
</organism>
<dbReference type="InterPro" id="IPR049427">
    <property type="entry name" value="Acyl-ACP_TE_C"/>
</dbReference>
<dbReference type="Gene3D" id="3.10.129.10">
    <property type="entry name" value="Hotdog Thioesterase"/>
    <property type="match status" value="1"/>
</dbReference>
<dbReference type="Pfam" id="PF20791">
    <property type="entry name" value="Acyl-ACP_TE_C"/>
    <property type="match status" value="1"/>
</dbReference>
<feature type="domain" description="Acyl-ACP thioesterase-like C-terminal" evidence="1">
    <location>
        <begin position="9"/>
        <end position="45"/>
    </location>
</feature>
<name>A0A699GIF9_TANCI</name>
<gene>
    <name evidence="2" type="ORF">Tci_001189</name>
</gene>